<dbReference type="EMBL" id="ABLC01000149">
    <property type="protein sequence ID" value="EDT01894.1"/>
    <property type="molecule type" value="Genomic_DNA"/>
</dbReference>
<gene>
    <name evidence="1" type="ORF">BamIOP4010DRAFT_4587</name>
</gene>
<sequence length="52" mass="5377">MVPAGGARLDRVASVGACRLTVDAGRSPLPVAPFFINLTRDAGIMAEYGCVN</sequence>
<dbReference type="Proteomes" id="UP000005463">
    <property type="component" value="Unassembled WGS sequence"/>
</dbReference>
<name>B1FKM6_9BURK</name>
<organism evidence="1 2">
    <name type="scientific">Burkholderia ambifaria IOP40-10</name>
    <dbReference type="NCBI Taxonomy" id="396596"/>
    <lineage>
        <taxon>Bacteria</taxon>
        <taxon>Pseudomonadati</taxon>
        <taxon>Pseudomonadota</taxon>
        <taxon>Betaproteobacteria</taxon>
        <taxon>Burkholderiales</taxon>
        <taxon>Burkholderiaceae</taxon>
        <taxon>Burkholderia</taxon>
        <taxon>Burkholderia cepacia complex</taxon>
    </lineage>
</organism>
<evidence type="ECO:0000313" key="1">
    <source>
        <dbReference type="EMBL" id="EDT01894.1"/>
    </source>
</evidence>
<dbReference type="PATRIC" id="fig|396596.7.peg.2876"/>
<reference evidence="1 2" key="1">
    <citation type="submission" date="2008-03" db="EMBL/GenBank/DDBJ databases">
        <title>Sequencing of the draft genome and assembly of Burkholderia ambifaria IOP40-10.</title>
        <authorList>
            <consortium name="US DOE Joint Genome Institute (JGI-PGF)"/>
            <person name="Copeland A."/>
            <person name="Lucas S."/>
            <person name="Lapidus A."/>
            <person name="Glavina del Rio T."/>
            <person name="Dalin E."/>
            <person name="Tice H."/>
            <person name="Bruce D."/>
            <person name="Goodwin L."/>
            <person name="Pitluck S."/>
            <person name="Larimer F."/>
            <person name="Land M.L."/>
            <person name="Hauser L."/>
            <person name="Tiedje J."/>
            <person name="Richardson P."/>
        </authorList>
    </citation>
    <scope>NUCLEOTIDE SEQUENCE [LARGE SCALE GENOMIC DNA]</scope>
    <source>
        <strain evidence="1 2">IOP40-10</strain>
    </source>
</reference>
<comment type="caution">
    <text evidence="1">The sequence shown here is derived from an EMBL/GenBank/DDBJ whole genome shotgun (WGS) entry which is preliminary data.</text>
</comment>
<dbReference type="AlphaFoldDB" id="B1FKM6"/>
<accession>B1FKM6</accession>
<protein>
    <submittedName>
        <fullName evidence="1">Uncharacterized protein</fullName>
    </submittedName>
</protein>
<proteinExistence type="predicted"/>
<evidence type="ECO:0000313" key="2">
    <source>
        <dbReference type="Proteomes" id="UP000005463"/>
    </source>
</evidence>